<dbReference type="Proteomes" id="UP000658131">
    <property type="component" value="Unassembled WGS sequence"/>
</dbReference>
<keyword evidence="1" id="KW-1133">Transmembrane helix</keyword>
<evidence type="ECO:0000256" key="1">
    <source>
        <dbReference type="SAM" id="Phobius"/>
    </source>
</evidence>
<feature type="transmembrane region" description="Helical" evidence="1">
    <location>
        <begin position="140"/>
        <end position="158"/>
    </location>
</feature>
<protein>
    <submittedName>
        <fullName evidence="2">Permease</fullName>
    </submittedName>
</protein>
<reference evidence="2 3" key="1">
    <citation type="submission" date="2020-08" db="EMBL/GenBank/DDBJ databases">
        <title>Genome public.</title>
        <authorList>
            <person name="Liu C."/>
            <person name="Sun Q."/>
        </authorList>
    </citation>
    <scope>NUCLEOTIDE SEQUENCE [LARGE SCALE GENOMIC DNA]</scope>
    <source>
        <strain evidence="2 3">BX1</strain>
    </source>
</reference>
<feature type="transmembrane region" description="Helical" evidence="1">
    <location>
        <begin position="71"/>
        <end position="97"/>
    </location>
</feature>
<dbReference type="EMBL" id="JACRTB010000006">
    <property type="protein sequence ID" value="MBC8575757.1"/>
    <property type="molecule type" value="Genomic_DNA"/>
</dbReference>
<sequence length="159" mass="16967">MFTKILYAGAFVWLLLSFLKDREKTKTALKKAWKSFENILPSVLAVLLLIGFVLTVLDPDLISKAIGSDSGLFGLLLAAVIGCITLIPGFIAFPLAASLLRAGAGYTQIAVFVSTLMMVGVATLPLEMQYFGKRAALKRNALSLGAAVITSLMVGVIMK</sequence>
<keyword evidence="3" id="KW-1185">Reference proteome</keyword>
<accession>A0ABR7NIW8</accession>
<keyword evidence="1" id="KW-0812">Transmembrane</keyword>
<name>A0ABR7NIW8_9FIRM</name>
<proteinExistence type="predicted"/>
<comment type="caution">
    <text evidence="2">The sequence shown here is derived from an EMBL/GenBank/DDBJ whole genome shotgun (WGS) entry which is preliminary data.</text>
</comment>
<evidence type="ECO:0000313" key="3">
    <source>
        <dbReference type="Proteomes" id="UP000658131"/>
    </source>
</evidence>
<gene>
    <name evidence="2" type="ORF">H8717_04920</name>
</gene>
<organism evidence="2 3">
    <name type="scientific">Yanshouia hominis</name>
    <dbReference type="NCBI Taxonomy" id="2763673"/>
    <lineage>
        <taxon>Bacteria</taxon>
        <taxon>Bacillati</taxon>
        <taxon>Bacillota</taxon>
        <taxon>Clostridia</taxon>
        <taxon>Eubacteriales</taxon>
        <taxon>Oscillospiraceae</taxon>
        <taxon>Yanshouia</taxon>
    </lineage>
</organism>
<feature type="transmembrane region" description="Helical" evidence="1">
    <location>
        <begin position="39"/>
        <end position="59"/>
    </location>
</feature>
<keyword evidence="1" id="KW-0472">Membrane</keyword>
<feature type="transmembrane region" description="Helical" evidence="1">
    <location>
        <begin position="109"/>
        <end position="128"/>
    </location>
</feature>
<evidence type="ECO:0000313" key="2">
    <source>
        <dbReference type="EMBL" id="MBC8575757.1"/>
    </source>
</evidence>
<dbReference type="RefSeq" id="WP_262399358.1">
    <property type="nucleotide sequence ID" value="NZ_JACRTB010000006.1"/>
</dbReference>